<dbReference type="InterPro" id="IPR017972">
    <property type="entry name" value="Cyt_P450_CS"/>
</dbReference>
<dbReference type="PROSITE" id="PS00086">
    <property type="entry name" value="CYTOCHROME_P450"/>
    <property type="match status" value="1"/>
</dbReference>
<dbReference type="EC" id="1.14.-.-" evidence="9"/>
<dbReference type="GO" id="GO:0016705">
    <property type="term" value="F:oxidoreductase activity, acting on paired donors, with incorporation or reduction of molecular oxygen"/>
    <property type="evidence" value="ECO:0007669"/>
    <property type="project" value="InterPro"/>
</dbReference>
<evidence type="ECO:0000256" key="1">
    <source>
        <dbReference type="ARBA" id="ARBA00001971"/>
    </source>
</evidence>
<keyword evidence="5 8" id="KW-0560">Oxidoreductase</keyword>
<dbReference type="PATRIC" id="fig|1716141.3.peg.5670"/>
<evidence type="ECO:0000256" key="5">
    <source>
        <dbReference type="ARBA" id="ARBA00023002"/>
    </source>
</evidence>
<dbReference type="FunFam" id="1.10.630.10:FF:000018">
    <property type="entry name" value="Cytochrome P450 monooxygenase"/>
    <property type="match status" value="1"/>
</dbReference>
<name>A0A177HK54_9ACTN</name>
<dbReference type="AlphaFoldDB" id="A0A177HK54"/>
<dbReference type="PRINTS" id="PR00359">
    <property type="entry name" value="BP450"/>
</dbReference>
<reference evidence="9 10" key="1">
    <citation type="submission" date="2015-12" db="EMBL/GenBank/DDBJ databases">
        <title>Genome sequence of Streptomyces sp. G25.</title>
        <authorList>
            <person name="Poehlein A."/>
            <person name="Roettig A."/>
            <person name="Hiessl S."/>
            <person name="Hauschild P."/>
            <person name="Schauer J."/>
            <person name="Madkour M.H."/>
            <person name="Al-Ansari A.M."/>
            <person name="Almakishah N.H."/>
            <person name="Steinbuechel A."/>
            <person name="Daniel R."/>
        </authorList>
    </citation>
    <scope>NUCLEOTIDE SEQUENCE [LARGE SCALE GENOMIC DNA]</scope>
    <source>
        <strain evidence="10">G25(2015)</strain>
    </source>
</reference>
<dbReference type="Proteomes" id="UP000077381">
    <property type="component" value="Unassembled WGS sequence"/>
</dbReference>
<dbReference type="InterPro" id="IPR002397">
    <property type="entry name" value="Cyt_P450_B"/>
</dbReference>
<dbReference type="RefSeq" id="WP_232789802.1">
    <property type="nucleotide sequence ID" value="NZ_LOHS01000112.1"/>
</dbReference>
<dbReference type="PRINTS" id="PR00385">
    <property type="entry name" value="P450"/>
</dbReference>
<keyword evidence="10" id="KW-1185">Reference proteome</keyword>
<dbReference type="PANTHER" id="PTHR46696">
    <property type="entry name" value="P450, PUTATIVE (EUROFUNG)-RELATED"/>
    <property type="match status" value="1"/>
</dbReference>
<evidence type="ECO:0000256" key="7">
    <source>
        <dbReference type="ARBA" id="ARBA00023033"/>
    </source>
</evidence>
<proteinExistence type="inferred from homology"/>
<protein>
    <submittedName>
        <fullName evidence="9">6-deoxyerythronolide B hydroxylase</fullName>
        <ecNumber evidence="9">1.14.-.-</ecNumber>
    </submittedName>
</protein>
<dbReference type="SUPFAM" id="SSF48264">
    <property type="entry name" value="Cytochrome P450"/>
    <property type="match status" value="1"/>
</dbReference>
<dbReference type="GO" id="GO:0005506">
    <property type="term" value="F:iron ion binding"/>
    <property type="evidence" value="ECO:0007669"/>
    <property type="project" value="InterPro"/>
</dbReference>
<keyword evidence="3 8" id="KW-0349">Heme</keyword>
<keyword evidence="4 8" id="KW-0479">Metal-binding</keyword>
<dbReference type="Gene3D" id="1.10.630.10">
    <property type="entry name" value="Cytochrome P450"/>
    <property type="match status" value="1"/>
</dbReference>
<keyword evidence="6 8" id="KW-0408">Iron</keyword>
<gene>
    <name evidence="9" type="primary">eryF_1</name>
    <name evidence="9" type="ORF">STSP_53970</name>
</gene>
<dbReference type="GO" id="GO:0004497">
    <property type="term" value="F:monooxygenase activity"/>
    <property type="evidence" value="ECO:0007669"/>
    <property type="project" value="UniProtKB-KW"/>
</dbReference>
<dbReference type="InterPro" id="IPR001128">
    <property type="entry name" value="Cyt_P450"/>
</dbReference>
<evidence type="ECO:0000256" key="4">
    <source>
        <dbReference type="ARBA" id="ARBA00022723"/>
    </source>
</evidence>
<dbReference type="InterPro" id="IPR036396">
    <property type="entry name" value="Cyt_P450_sf"/>
</dbReference>
<evidence type="ECO:0000256" key="3">
    <source>
        <dbReference type="ARBA" id="ARBA00022617"/>
    </source>
</evidence>
<keyword evidence="7 8" id="KW-0503">Monooxygenase</keyword>
<evidence type="ECO:0000313" key="10">
    <source>
        <dbReference type="Proteomes" id="UP000077381"/>
    </source>
</evidence>
<accession>A0A177HK54</accession>
<evidence type="ECO:0000256" key="8">
    <source>
        <dbReference type="RuleBase" id="RU000461"/>
    </source>
</evidence>
<dbReference type="EMBL" id="LOHS01000112">
    <property type="protein sequence ID" value="OAH11263.1"/>
    <property type="molecule type" value="Genomic_DNA"/>
</dbReference>
<evidence type="ECO:0000313" key="9">
    <source>
        <dbReference type="EMBL" id="OAH11263.1"/>
    </source>
</evidence>
<evidence type="ECO:0000256" key="2">
    <source>
        <dbReference type="ARBA" id="ARBA00010617"/>
    </source>
</evidence>
<sequence length="432" mass="47163">MTTTEPPLTEAAPGPAQTCPVMHGTQPAAAGRDLLNYPFSGAVPLDPPVEWEQVREQCPVVAVRLPSGDEAHLVTRYEEARALLADPRFTRQIPVNAESRIGASEDGGVFSRQATSGLKIFEGEGHLRWRRLMAKAFTIKRVESMRPRIQALADELVDKMVAAGPRADIARDIGAILPVRVIGDLLGVPTEDLHRFATWSDAILTLTRHSKAEVDAARQDFGIYLAKLIEAKRAEPGDDLLSELINITDSEDGRLDMVELIVTAMAILVAGHETTANMIGKMTAMLLADRSRFETVVADPSIVPSAVDEVLRFDTNPSIGVPRYVSEDIAVGGAEIGAGSTVIVSPAIANRDPRRFPEPERMDLRRTNNQHLSFGAGPHFCLGQPLARAELQVVLGTLARRLPTLRLAIDRRELRVKQGLIVVGFEEVPVEW</sequence>
<dbReference type="STRING" id="1716141.STSP_53970"/>
<comment type="similarity">
    <text evidence="2 8">Belongs to the cytochrome P450 family.</text>
</comment>
<dbReference type="CDD" id="cd11031">
    <property type="entry name" value="Cyp158A-like"/>
    <property type="match status" value="1"/>
</dbReference>
<comment type="cofactor">
    <cofactor evidence="1">
        <name>heme</name>
        <dbReference type="ChEBI" id="CHEBI:30413"/>
    </cofactor>
</comment>
<comment type="caution">
    <text evidence="9">The sequence shown here is derived from an EMBL/GenBank/DDBJ whole genome shotgun (WGS) entry which is preliminary data.</text>
</comment>
<evidence type="ECO:0000256" key="6">
    <source>
        <dbReference type="ARBA" id="ARBA00023004"/>
    </source>
</evidence>
<dbReference type="GO" id="GO:0020037">
    <property type="term" value="F:heme binding"/>
    <property type="evidence" value="ECO:0007669"/>
    <property type="project" value="InterPro"/>
</dbReference>
<organism evidence="9 10">
    <name type="scientific">Streptomyces jeddahensis</name>
    <dbReference type="NCBI Taxonomy" id="1716141"/>
    <lineage>
        <taxon>Bacteria</taxon>
        <taxon>Bacillati</taxon>
        <taxon>Actinomycetota</taxon>
        <taxon>Actinomycetes</taxon>
        <taxon>Kitasatosporales</taxon>
        <taxon>Streptomycetaceae</taxon>
        <taxon>Streptomyces</taxon>
    </lineage>
</organism>
<dbReference type="Pfam" id="PF00067">
    <property type="entry name" value="p450"/>
    <property type="match status" value="1"/>
</dbReference>
<dbReference type="PANTHER" id="PTHR46696:SF5">
    <property type="entry name" value="CYTOCHROME P450 BJ-1"/>
    <property type="match status" value="1"/>
</dbReference>